<name>A0A1Q9EDY5_SYMMI</name>
<accession>A0A1Q9EDY5</accession>
<dbReference type="OrthoDB" id="10283599at2759"/>
<feature type="compositionally biased region" description="Low complexity" evidence="1">
    <location>
        <begin position="188"/>
        <end position="202"/>
    </location>
</feature>
<feature type="compositionally biased region" description="Polar residues" evidence="1">
    <location>
        <begin position="175"/>
        <end position="184"/>
    </location>
</feature>
<evidence type="ECO:0000313" key="2">
    <source>
        <dbReference type="EMBL" id="OLQ05655.1"/>
    </source>
</evidence>
<evidence type="ECO:0000256" key="1">
    <source>
        <dbReference type="SAM" id="MobiDB-lite"/>
    </source>
</evidence>
<organism evidence="2 3">
    <name type="scientific">Symbiodinium microadriaticum</name>
    <name type="common">Dinoflagellate</name>
    <name type="synonym">Zooxanthella microadriatica</name>
    <dbReference type="NCBI Taxonomy" id="2951"/>
    <lineage>
        <taxon>Eukaryota</taxon>
        <taxon>Sar</taxon>
        <taxon>Alveolata</taxon>
        <taxon>Dinophyceae</taxon>
        <taxon>Suessiales</taxon>
        <taxon>Symbiodiniaceae</taxon>
        <taxon>Symbiodinium</taxon>
    </lineage>
</organism>
<proteinExistence type="predicted"/>
<protein>
    <submittedName>
        <fullName evidence="2">Uncharacterized protein</fullName>
    </submittedName>
</protein>
<feature type="region of interest" description="Disordered" evidence="1">
    <location>
        <begin position="174"/>
        <end position="214"/>
    </location>
</feature>
<sequence length="1470" mass="166886">MFDVVRIACNPPGKDLEEPLCFAIFYFQAYAGAIDLLRRYLTYSEDSLVRNTFHWSNVLRPDLGMTVKEFIRNVVAKFHEPQSLGGLQLMQDCIPLVWNQLYVEQGYISECMKKRDAAKQWRTIIDDITLKRPEERPKALMPGAIWWWSHNRNVQHHMCTELLCIPDTTDGWDDLTSSQSSQATRPEAAGNRSGQAAASSSAPPTMEPEQERNGECDWAEVPIPDGAVEYAFEFHKENLQLCKGRLINALGDPDNFLVSYDERVVVYLGRLQSVTQNKTGGLNVQIFAKADTTRWLQVYAGGCGIGTCEHLPTPAMLTAAALVKNEEDLKVDRNDSFESSSDDDQRERTTVLLAAKELRDHLAFGGKPDATTVRTQQTFLAMDFEIYANNKKATFSLSEAFHHKGWRHLTILSPEPHHEIKFDNTIKVLNLLKQKVLALSEDHRATTTIHIHLCLQAVVYENLNIPGSTESVAALGNMEETLKRVYVDNIKEVIALIPRPPIVMINHDPRFYACAHQTLKRRSEGFQGYAHACSYVATELQLRGCVVVHGSSFWCKMVSSLMQAHHGTHVLSTDQVGPNDPHHHQYRAFAIYEKQLFYEKMIGACYVNPEVLQKCQILLHAKAIEIPRFKKIWSDRTKLNFSSTADSEAWISSERRQAMERETQRDTSERRPGRMWQDFQMILPFPEPIYCPEQYWFKMDEYSVQKLADTGKHGKVFFCPKCEEEKKEVVFCRAQTTFSTERAFPSQCVGCAYKHAHHTTHCKVQNYAELREQERYALACAYYIYTNNLIDIQPVDDLMEYVRRCCPIAYTQVGKVVSSYGGSRYPAGQALSFPVWNKAKQLTWDRAYDEEGNLCFIAYYDAGNSAYAGFLKTLLSPQERVELFRASENPLEVLLGDVFEIALGMLTVALRFPGLFSRWRDVDDINACINGLETCYSRYAAKDSMMLFNSGYPRKRKPAKADLNIEQQVQEILHALPEGSFTAVPTSAELQPPSGVTIAEARSSDDNLFDTSQGVEVPRLIPDEVTEPSGQPDEEDQIPEQRSYRDIADIVKAKTWDSLKVLFNGEIWVDESTVGKICILCGSPHHVFANCKVVNPLRQQIADVFEHIKEAVTVHPDTIVFQPGTAPAPQPPSGEREHNSVILHGTRYFVPDILENLTEEHKMMQRKLSGIFRRTYDITLDERTNPFLWISGAKIRSQPSNAIEAHYRQRLMVNVFPNAEPANMMDPHTDYAKYMAYIIIVLIYKSWSTYSKWFELPVKAAHDAFNRGQRHDSLGQWQGYNQIDDHTGLPRELTDDEVLQCGMARRDKEDPDGTHALCRYRTNQILSTMVRGAIQLGYKRHHFLVNTHVHEGTEVDTKMVHSSCATLLATIVGKATHFSIFLAAACYHLDRCPSGKRPPLASSFFQHWRCREAQGAGLVTEQWQVGAGGQGFSKAVTYAISVFFALRSMRLALRGFCLDVTLYGFQACGK</sequence>
<reference evidence="2 3" key="1">
    <citation type="submission" date="2016-02" db="EMBL/GenBank/DDBJ databases">
        <title>Genome analysis of coral dinoflagellate symbionts highlights evolutionary adaptations to a symbiotic lifestyle.</title>
        <authorList>
            <person name="Aranda M."/>
            <person name="Li Y."/>
            <person name="Liew Y.J."/>
            <person name="Baumgarten S."/>
            <person name="Simakov O."/>
            <person name="Wilson M."/>
            <person name="Piel J."/>
            <person name="Ashoor H."/>
            <person name="Bougouffa S."/>
            <person name="Bajic V.B."/>
            <person name="Ryu T."/>
            <person name="Ravasi T."/>
            <person name="Bayer T."/>
            <person name="Micklem G."/>
            <person name="Kim H."/>
            <person name="Bhak J."/>
            <person name="Lajeunesse T.C."/>
            <person name="Voolstra C.R."/>
        </authorList>
    </citation>
    <scope>NUCLEOTIDE SEQUENCE [LARGE SCALE GENOMIC DNA]</scope>
    <source>
        <strain evidence="2 3">CCMP2467</strain>
    </source>
</reference>
<dbReference type="Proteomes" id="UP000186817">
    <property type="component" value="Unassembled WGS sequence"/>
</dbReference>
<gene>
    <name evidence="2" type="ORF">AK812_SmicGene11166</name>
</gene>
<comment type="caution">
    <text evidence="2">The sequence shown here is derived from an EMBL/GenBank/DDBJ whole genome shotgun (WGS) entry which is preliminary data.</text>
</comment>
<dbReference type="EMBL" id="LSRX01000179">
    <property type="protein sequence ID" value="OLQ05655.1"/>
    <property type="molecule type" value="Genomic_DNA"/>
</dbReference>
<evidence type="ECO:0000313" key="3">
    <source>
        <dbReference type="Proteomes" id="UP000186817"/>
    </source>
</evidence>
<keyword evidence="3" id="KW-1185">Reference proteome</keyword>